<proteinExistence type="predicted"/>
<comment type="caution">
    <text evidence="1">The sequence shown here is derived from an EMBL/GenBank/DDBJ whole genome shotgun (WGS) entry which is preliminary data.</text>
</comment>
<evidence type="ECO:0000313" key="2">
    <source>
        <dbReference type="Proteomes" id="UP001196413"/>
    </source>
</evidence>
<protein>
    <submittedName>
        <fullName evidence="1">Uncharacterized protein</fullName>
    </submittedName>
</protein>
<keyword evidence="2" id="KW-1185">Reference proteome</keyword>
<gene>
    <name evidence="1" type="ORF">KIN20_019449</name>
</gene>
<dbReference type="Proteomes" id="UP001196413">
    <property type="component" value="Unassembled WGS sequence"/>
</dbReference>
<dbReference type="AlphaFoldDB" id="A0AAD5MRK7"/>
<reference evidence="1" key="1">
    <citation type="submission" date="2021-06" db="EMBL/GenBank/DDBJ databases">
        <title>Parelaphostrongylus tenuis whole genome reference sequence.</title>
        <authorList>
            <person name="Garwood T.J."/>
            <person name="Larsen P.A."/>
            <person name="Fountain-Jones N.M."/>
            <person name="Garbe J.R."/>
            <person name="Macchietto M.G."/>
            <person name="Kania S.A."/>
            <person name="Gerhold R.W."/>
            <person name="Richards J.E."/>
            <person name="Wolf T.M."/>
        </authorList>
    </citation>
    <scope>NUCLEOTIDE SEQUENCE</scope>
    <source>
        <strain evidence="1">MNPRO001-30</strain>
        <tissue evidence="1">Meninges</tissue>
    </source>
</reference>
<sequence>MDLSNKTIDFDSADLFDFVDFIGGGFPIVDPVCPVANKNQSDSEEMNGSRSIKSKLLEISAAVYIQQSQRDHNFQHLQISKRRKQCCFLILQRSVGCRFLTRDLWIEDSDIFVPKSACGALVKSALCRTQGQWVDHALKAHQAIHGSGEHLASRRKRSSGRKTLVGKKKVRFNASHEGVVKDLTTKTEEVTGKTMRPVIRMLRESGDEQPVVDSTVNEGLEDDQALVDATSETGGHQPGIEVSDAAYLRLPHERPARHGLLSVAAPLGLWNAFDGSSQLAIDQCIRSSVQGWKLEEMGDCRCRVVIGEVTSTEATCQKEKPMMLSDVQRRKSGGKADVGSANGSYKDVFGKDWLVEVSQRIVVDVLAADCRMVGKRICPLSTKSEYYVIQLVHTCFKMELSWEQIRLPLMRDLLIGESVNDTACYAEFVHEYVANLFLGQLHIRPSDRMSDFAQEKLGIMFMLSGFT</sequence>
<organism evidence="1 2">
    <name type="scientific">Parelaphostrongylus tenuis</name>
    <name type="common">Meningeal worm</name>
    <dbReference type="NCBI Taxonomy" id="148309"/>
    <lineage>
        <taxon>Eukaryota</taxon>
        <taxon>Metazoa</taxon>
        <taxon>Ecdysozoa</taxon>
        <taxon>Nematoda</taxon>
        <taxon>Chromadorea</taxon>
        <taxon>Rhabditida</taxon>
        <taxon>Rhabditina</taxon>
        <taxon>Rhabditomorpha</taxon>
        <taxon>Strongyloidea</taxon>
        <taxon>Metastrongylidae</taxon>
        <taxon>Parelaphostrongylus</taxon>
    </lineage>
</organism>
<dbReference type="EMBL" id="JAHQIW010003873">
    <property type="protein sequence ID" value="KAJ1360468.1"/>
    <property type="molecule type" value="Genomic_DNA"/>
</dbReference>
<accession>A0AAD5MRK7</accession>
<name>A0AAD5MRK7_PARTN</name>
<evidence type="ECO:0000313" key="1">
    <source>
        <dbReference type="EMBL" id="KAJ1360468.1"/>
    </source>
</evidence>